<evidence type="ECO:0000256" key="6">
    <source>
        <dbReference type="ARBA" id="ARBA00023136"/>
    </source>
</evidence>
<proteinExistence type="predicted"/>
<dbReference type="Pfam" id="PF06580">
    <property type="entry name" value="His_kinase"/>
    <property type="match status" value="1"/>
</dbReference>
<dbReference type="SUPFAM" id="SSF55874">
    <property type="entry name" value="ATPase domain of HSP90 chaperone/DNA topoisomerase II/histidine kinase"/>
    <property type="match status" value="1"/>
</dbReference>
<name>A0ABS4JA09_9BACL</name>
<sequence length="613" mass="70518">MKPFFNWCINKWIESIQLRLTIYFLLILAPLVSISLYANYESKSILERHVNERIQNAMSGTMEYVDLTVLNVEELSMIVATDDNINQQLSLLDTKTFPEANFYFSKVLASISNVNTINPLLAQISILHASSGVLLSTRFGGKQIDNFEEQPWYLETKNKKKGTSIWLIPQNDQPDFDVAVGPIFSKDSITLLRQMDYFTPNPQNLIMFTINKQKLLQMIGNLTRSDKEHIYLYTEEGQLVVSNSEHPMPVPLEAYDEAKDHVVQTELDQNHEFILTRVTSHETGWSLVLVQPVQEIYHLSNNLRQFTYYIIVISIVLATIISWVVYRGIAAPLSSLAYGMKHVRQGNLNTRLPIDRKDDFGNLTRSFNDMVQEQQHLIQNNYEQQLLMAKTELQLLQSQINPHFLYNTLDSIYWKAENYDAKEISEMVLNLSKFFRTSLSKGKEVFTVQETMEHLGYYLRVQQLRYGDHFNVKFQVAEDCRQIPLLKLLLQPIVENAILHGLEKNVDGGELIITSGCEDGILKLVVQDDGKGMKADRLQFILQQLDKVTYADYKGGSRQDQDRNELFGLKNVKARLKLFYKNQADLTIESTLDVGTIVTISIPLHSYHELALD</sequence>
<keyword evidence="7" id="KW-0812">Transmembrane</keyword>
<dbReference type="InterPro" id="IPR036890">
    <property type="entry name" value="HATPase_C_sf"/>
</dbReference>
<dbReference type="Pfam" id="PF02518">
    <property type="entry name" value="HATPase_c"/>
    <property type="match status" value="1"/>
</dbReference>
<evidence type="ECO:0000256" key="3">
    <source>
        <dbReference type="ARBA" id="ARBA00022553"/>
    </source>
</evidence>
<dbReference type="PANTHER" id="PTHR34220:SF7">
    <property type="entry name" value="SENSOR HISTIDINE KINASE YPDA"/>
    <property type="match status" value="1"/>
</dbReference>
<reference evidence="9 10" key="1">
    <citation type="submission" date="2021-03" db="EMBL/GenBank/DDBJ databases">
        <title>Genomic Encyclopedia of Type Strains, Phase IV (KMG-IV): sequencing the most valuable type-strain genomes for metagenomic binning, comparative biology and taxonomic classification.</title>
        <authorList>
            <person name="Goeker M."/>
        </authorList>
    </citation>
    <scope>NUCLEOTIDE SEQUENCE [LARGE SCALE GENOMIC DNA]</scope>
    <source>
        <strain evidence="9 10">DSM 26048</strain>
    </source>
</reference>
<dbReference type="PANTHER" id="PTHR34220">
    <property type="entry name" value="SENSOR HISTIDINE KINASE YPDA"/>
    <property type="match status" value="1"/>
</dbReference>
<evidence type="ECO:0000256" key="7">
    <source>
        <dbReference type="SAM" id="Phobius"/>
    </source>
</evidence>
<keyword evidence="2" id="KW-1003">Cell membrane</keyword>
<dbReference type="CDD" id="cd06225">
    <property type="entry name" value="HAMP"/>
    <property type="match status" value="1"/>
</dbReference>
<evidence type="ECO:0000259" key="8">
    <source>
        <dbReference type="PROSITE" id="PS50885"/>
    </source>
</evidence>
<keyword evidence="10" id="KW-1185">Reference proteome</keyword>
<accession>A0ABS4JA09</accession>
<evidence type="ECO:0000313" key="10">
    <source>
        <dbReference type="Proteomes" id="UP001519287"/>
    </source>
</evidence>
<dbReference type="InterPro" id="IPR003594">
    <property type="entry name" value="HATPase_dom"/>
</dbReference>
<dbReference type="Pfam" id="PF00672">
    <property type="entry name" value="HAMP"/>
    <property type="match status" value="1"/>
</dbReference>
<keyword evidence="5 9" id="KW-0418">Kinase</keyword>
<evidence type="ECO:0000313" key="9">
    <source>
        <dbReference type="EMBL" id="MBP1996677.1"/>
    </source>
</evidence>
<evidence type="ECO:0000256" key="2">
    <source>
        <dbReference type="ARBA" id="ARBA00022475"/>
    </source>
</evidence>
<dbReference type="SMART" id="SM00304">
    <property type="entry name" value="HAMP"/>
    <property type="match status" value="1"/>
</dbReference>
<feature type="domain" description="HAMP" evidence="8">
    <location>
        <begin position="327"/>
        <end position="379"/>
    </location>
</feature>
<dbReference type="GO" id="GO:0004673">
    <property type="term" value="F:protein histidine kinase activity"/>
    <property type="evidence" value="ECO:0007669"/>
    <property type="project" value="UniProtKB-EC"/>
</dbReference>
<comment type="subcellular location">
    <subcellularLocation>
        <location evidence="1">Cell membrane</location>
        <topology evidence="1">Multi-pass membrane protein</topology>
    </subcellularLocation>
</comment>
<keyword evidence="7" id="KW-1133">Transmembrane helix</keyword>
<dbReference type="RefSeq" id="WP_209979350.1">
    <property type="nucleotide sequence ID" value="NZ_JAGGLB010000054.1"/>
</dbReference>
<comment type="caution">
    <text evidence="9">The sequence shown here is derived from an EMBL/GenBank/DDBJ whole genome shotgun (WGS) entry which is preliminary data.</text>
</comment>
<dbReference type="Gene3D" id="3.30.565.10">
    <property type="entry name" value="Histidine kinase-like ATPase, C-terminal domain"/>
    <property type="match status" value="1"/>
</dbReference>
<keyword evidence="3" id="KW-0597">Phosphoprotein</keyword>
<dbReference type="InterPro" id="IPR003660">
    <property type="entry name" value="HAMP_dom"/>
</dbReference>
<dbReference type="Proteomes" id="UP001519287">
    <property type="component" value="Unassembled WGS sequence"/>
</dbReference>
<dbReference type="PROSITE" id="PS50885">
    <property type="entry name" value="HAMP"/>
    <property type="match status" value="1"/>
</dbReference>
<keyword evidence="4 9" id="KW-0808">Transferase</keyword>
<feature type="transmembrane region" description="Helical" evidence="7">
    <location>
        <begin position="306"/>
        <end position="326"/>
    </location>
</feature>
<evidence type="ECO:0000256" key="4">
    <source>
        <dbReference type="ARBA" id="ARBA00022679"/>
    </source>
</evidence>
<feature type="transmembrane region" description="Helical" evidence="7">
    <location>
        <begin position="20"/>
        <end position="40"/>
    </location>
</feature>
<gene>
    <name evidence="9" type="ORF">J2Z66_008325</name>
</gene>
<dbReference type="EC" id="2.7.13.3" evidence="9"/>
<dbReference type="InterPro" id="IPR050640">
    <property type="entry name" value="Bact_2-comp_sensor_kinase"/>
</dbReference>
<dbReference type="Gene3D" id="6.10.340.10">
    <property type="match status" value="1"/>
</dbReference>
<dbReference type="EMBL" id="JAGGLB010000054">
    <property type="protein sequence ID" value="MBP1996677.1"/>
    <property type="molecule type" value="Genomic_DNA"/>
</dbReference>
<keyword evidence="6 7" id="KW-0472">Membrane</keyword>
<protein>
    <submittedName>
        <fullName evidence="9">Two-component system sensor histidine kinase YesM</fullName>
        <ecNumber evidence="9">2.7.13.3</ecNumber>
    </submittedName>
</protein>
<evidence type="ECO:0000256" key="5">
    <source>
        <dbReference type="ARBA" id="ARBA00022777"/>
    </source>
</evidence>
<evidence type="ECO:0000256" key="1">
    <source>
        <dbReference type="ARBA" id="ARBA00004651"/>
    </source>
</evidence>
<organism evidence="9 10">
    <name type="scientific">Paenibacillus eucommiae</name>
    <dbReference type="NCBI Taxonomy" id="1355755"/>
    <lineage>
        <taxon>Bacteria</taxon>
        <taxon>Bacillati</taxon>
        <taxon>Bacillota</taxon>
        <taxon>Bacilli</taxon>
        <taxon>Bacillales</taxon>
        <taxon>Paenibacillaceae</taxon>
        <taxon>Paenibacillus</taxon>
    </lineage>
</organism>
<dbReference type="InterPro" id="IPR010559">
    <property type="entry name" value="Sig_transdc_His_kin_internal"/>
</dbReference>
<dbReference type="SUPFAM" id="SSF158472">
    <property type="entry name" value="HAMP domain-like"/>
    <property type="match status" value="1"/>
</dbReference>